<organism evidence="9 10">
    <name type="scientific">Xanthoceras sorbifolium</name>
    <dbReference type="NCBI Taxonomy" id="99658"/>
    <lineage>
        <taxon>Eukaryota</taxon>
        <taxon>Viridiplantae</taxon>
        <taxon>Streptophyta</taxon>
        <taxon>Embryophyta</taxon>
        <taxon>Tracheophyta</taxon>
        <taxon>Spermatophyta</taxon>
        <taxon>Magnoliopsida</taxon>
        <taxon>eudicotyledons</taxon>
        <taxon>Gunneridae</taxon>
        <taxon>Pentapetalae</taxon>
        <taxon>rosids</taxon>
        <taxon>malvids</taxon>
        <taxon>Sapindales</taxon>
        <taxon>Sapindaceae</taxon>
        <taxon>Xanthoceroideae</taxon>
        <taxon>Xanthoceras</taxon>
    </lineage>
</organism>
<dbReference type="Proteomes" id="UP000827721">
    <property type="component" value="Unassembled WGS sequence"/>
</dbReference>
<name>A0ABQ8HM56_9ROSI</name>
<keyword evidence="8" id="KW-0812">Transmembrane</keyword>
<protein>
    <submittedName>
        <fullName evidence="9">Uncharacterized protein</fullName>
    </submittedName>
</protein>
<evidence type="ECO:0000256" key="4">
    <source>
        <dbReference type="ARBA" id="ARBA00022529"/>
    </source>
</evidence>
<evidence type="ECO:0000256" key="6">
    <source>
        <dbReference type="ARBA" id="ARBA00022729"/>
    </source>
</evidence>
<evidence type="ECO:0000256" key="1">
    <source>
        <dbReference type="ARBA" id="ARBA00004613"/>
    </source>
</evidence>
<evidence type="ECO:0000256" key="3">
    <source>
        <dbReference type="ARBA" id="ARBA00022525"/>
    </source>
</evidence>
<dbReference type="PANTHER" id="PTHR34453">
    <property type="entry name" value="DEFENSIN-LIKE (DEFL) FAMILY PROTEIN-RELATED"/>
    <property type="match status" value="1"/>
</dbReference>
<reference evidence="9 10" key="1">
    <citation type="submission" date="2021-02" db="EMBL/GenBank/DDBJ databases">
        <title>Plant Genome Project.</title>
        <authorList>
            <person name="Zhang R.-G."/>
        </authorList>
    </citation>
    <scope>NUCLEOTIDE SEQUENCE [LARGE SCALE GENOMIC DNA]</scope>
    <source>
        <tissue evidence="9">Leaves</tissue>
    </source>
</reference>
<evidence type="ECO:0000256" key="5">
    <source>
        <dbReference type="ARBA" id="ARBA00022577"/>
    </source>
</evidence>
<gene>
    <name evidence="9" type="ORF">JRO89_XS09G0207000</name>
</gene>
<accession>A0ABQ8HM56</accession>
<dbReference type="InterPro" id="IPR022618">
    <property type="entry name" value="Defensin-like_20-28"/>
</dbReference>
<keyword evidence="10" id="KW-1185">Reference proteome</keyword>
<feature type="transmembrane region" description="Helical" evidence="8">
    <location>
        <begin position="61"/>
        <end position="80"/>
    </location>
</feature>
<keyword evidence="6" id="KW-0732">Signal</keyword>
<dbReference type="EMBL" id="JAFEMO010000009">
    <property type="protein sequence ID" value="KAH7565440.1"/>
    <property type="molecule type" value="Genomic_DNA"/>
</dbReference>
<dbReference type="Pfam" id="PF10868">
    <property type="entry name" value="Defensin_like"/>
    <property type="match status" value="1"/>
</dbReference>
<comment type="subcellular location">
    <subcellularLocation>
        <location evidence="1">Secreted</location>
    </subcellularLocation>
</comment>
<evidence type="ECO:0000256" key="8">
    <source>
        <dbReference type="SAM" id="Phobius"/>
    </source>
</evidence>
<keyword evidence="7" id="KW-0611">Plant defense</keyword>
<keyword evidence="3" id="KW-0964">Secreted</keyword>
<evidence type="ECO:0000256" key="2">
    <source>
        <dbReference type="ARBA" id="ARBA00006722"/>
    </source>
</evidence>
<evidence type="ECO:0000256" key="7">
    <source>
        <dbReference type="ARBA" id="ARBA00022821"/>
    </source>
</evidence>
<evidence type="ECO:0000313" key="10">
    <source>
        <dbReference type="Proteomes" id="UP000827721"/>
    </source>
</evidence>
<comment type="similarity">
    <text evidence="2">Belongs to the DEFL family.</text>
</comment>
<comment type="caution">
    <text evidence="9">The sequence shown here is derived from an EMBL/GenBank/DDBJ whole genome shotgun (WGS) entry which is preliminary data.</text>
</comment>
<keyword evidence="8" id="KW-0472">Membrane</keyword>
<proteinExistence type="inferred from homology"/>
<evidence type="ECO:0000313" key="9">
    <source>
        <dbReference type="EMBL" id="KAH7565440.1"/>
    </source>
</evidence>
<sequence length="172" mass="19277">MGSCCVSYAFPSQYWVLSHEEIILQATSCCKEHPELGHCDKGKDDAPNAVIQSIPMYARTLFNSFILCLMRSIAFALGFGKVGQRIPIKVVSWVLVVCLMLFLVNTDCKRVLSHEEIIPQATICCREHPELGHCEKGKDDAPNGKCPNFCSQECRGGECKNRNGKWQCHCYC</sequence>
<keyword evidence="4" id="KW-0929">Antimicrobial</keyword>
<feature type="transmembrane region" description="Helical" evidence="8">
    <location>
        <begin position="86"/>
        <end position="104"/>
    </location>
</feature>
<dbReference type="PANTHER" id="PTHR34453:SF3">
    <property type="entry name" value="DEFENSIN-LIKE (DEFL) FAMILY PROTEIN-RELATED"/>
    <property type="match status" value="1"/>
</dbReference>
<keyword evidence="5" id="KW-0295">Fungicide</keyword>
<keyword evidence="8" id="KW-1133">Transmembrane helix</keyword>